<feature type="transmembrane region" description="Helical" evidence="6">
    <location>
        <begin position="79"/>
        <end position="98"/>
    </location>
</feature>
<dbReference type="PANTHER" id="PTHR23513">
    <property type="entry name" value="INTEGRAL MEMBRANE EFFLUX PROTEIN-RELATED"/>
    <property type="match status" value="1"/>
</dbReference>
<dbReference type="PANTHER" id="PTHR23513:SF17">
    <property type="entry name" value="MEMBRANE PROTEIN"/>
    <property type="match status" value="1"/>
</dbReference>
<keyword evidence="3 6" id="KW-0812">Transmembrane</keyword>
<name>A0ABN2HS81_9ACTN</name>
<keyword evidence="2" id="KW-1003">Cell membrane</keyword>
<dbReference type="Pfam" id="PF07690">
    <property type="entry name" value="MFS_1"/>
    <property type="match status" value="1"/>
</dbReference>
<feature type="transmembrane region" description="Helical" evidence="6">
    <location>
        <begin position="311"/>
        <end position="336"/>
    </location>
</feature>
<evidence type="ECO:0000256" key="6">
    <source>
        <dbReference type="SAM" id="Phobius"/>
    </source>
</evidence>
<dbReference type="Proteomes" id="UP001500618">
    <property type="component" value="Unassembled WGS sequence"/>
</dbReference>
<dbReference type="Gene3D" id="1.20.1250.20">
    <property type="entry name" value="MFS general substrate transporter like domains"/>
    <property type="match status" value="1"/>
</dbReference>
<accession>A0ABN2HS81</accession>
<feature type="transmembrane region" description="Helical" evidence="6">
    <location>
        <begin position="47"/>
        <end position="67"/>
    </location>
</feature>
<evidence type="ECO:0000256" key="2">
    <source>
        <dbReference type="ARBA" id="ARBA00022475"/>
    </source>
</evidence>
<evidence type="ECO:0000256" key="3">
    <source>
        <dbReference type="ARBA" id="ARBA00022692"/>
    </source>
</evidence>
<comment type="subcellular location">
    <subcellularLocation>
        <location evidence="1">Cell membrane</location>
        <topology evidence="1">Multi-pass membrane protein</topology>
    </subcellularLocation>
</comment>
<dbReference type="EMBL" id="BAAANY010000019">
    <property type="protein sequence ID" value="GAA1692640.1"/>
    <property type="molecule type" value="Genomic_DNA"/>
</dbReference>
<feature type="transmembrane region" description="Helical" evidence="6">
    <location>
        <begin position="225"/>
        <end position="245"/>
    </location>
</feature>
<proteinExistence type="predicted"/>
<feature type="transmembrane region" description="Helical" evidence="6">
    <location>
        <begin position="257"/>
        <end position="277"/>
    </location>
</feature>
<feature type="transmembrane region" description="Helical" evidence="6">
    <location>
        <begin position="348"/>
        <end position="371"/>
    </location>
</feature>
<keyword evidence="8" id="KW-1185">Reference proteome</keyword>
<comment type="caution">
    <text evidence="7">The sequence shown here is derived from an EMBL/GenBank/DDBJ whole genome shotgun (WGS) entry which is preliminary data.</text>
</comment>
<dbReference type="CDD" id="cd06173">
    <property type="entry name" value="MFS_MefA_like"/>
    <property type="match status" value="1"/>
</dbReference>
<organism evidence="7 8">
    <name type="scientific">Fodinicola feengrottensis</name>
    <dbReference type="NCBI Taxonomy" id="435914"/>
    <lineage>
        <taxon>Bacteria</taxon>
        <taxon>Bacillati</taxon>
        <taxon>Actinomycetota</taxon>
        <taxon>Actinomycetes</taxon>
        <taxon>Mycobacteriales</taxon>
        <taxon>Fodinicola</taxon>
    </lineage>
</organism>
<feature type="transmembrane region" description="Helical" evidence="6">
    <location>
        <begin position="377"/>
        <end position="394"/>
    </location>
</feature>
<keyword evidence="5 6" id="KW-0472">Membrane</keyword>
<evidence type="ECO:0000313" key="7">
    <source>
        <dbReference type="EMBL" id="GAA1692640.1"/>
    </source>
</evidence>
<evidence type="ECO:0000313" key="8">
    <source>
        <dbReference type="Proteomes" id="UP001500618"/>
    </source>
</evidence>
<reference evidence="7 8" key="1">
    <citation type="journal article" date="2019" name="Int. J. Syst. Evol. Microbiol.">
        <title>The Global Catalogue of Microorganisms (GCM) 10K type strain sequencing project: providing services to taxonomists for standard genome sequencing and annotation.</title>
        <authorList>
            <consortium name="The Broad Institute Genomics Platform"/>
            <consortium name="The Broad Institute Genome Sequencing Center for Infectious Disease"/>
            <person name="Wu L."/>
            <person name="Ma J."/>
        </authorList>
    </citation>
    <scope>NUCLEOTIDE SEQUENCE [LARGE SCALE GENOMIC DNA]</scope>
    <source>
        <strain evidence="7 8">JCM 14718</strain>
    </source>
</reference>
<dbReference type="RefSeq" id="WP_344312662.1">
    <property type="nucleotide sequence ID" value="NZ_BAAANY010000019.1"/>
</dbReference>
<feature type="transmembrane region" description="Helical" evidence="6">
    <location>
        <begin position="104"/>
        <end position="125"/>
    </location>
</feature>
<protein>
    <submittedName>
        <fullName evidence="7">MFS transporter</fullName>
    </submittedName>
</protein>
<gene>
    <name evidence="7" type="ORF">GCM10009765_47460</name>
</gene>
<dbReference type="InterPro" id="IPR036259">
    <property type="entry name" value="MFS_trans_sf"/>
</dbReference>
<evidence type="ECO:0000256" key="1">
    <source>
        <dbReference type="ARBA" id="ARBA00004651"/>
    </source>
</evidence>
<keyword evidence="4 6" id="KW-1133">Transmembrane helix</keyword>
<evidence type="ECO:0000256" key="4">
    <source>
        <dbReference type="ARBA" id="ARBA00022989"/>
    </source>
</evidence>
<feature type="transmembrane region" description="Helical" evidence="6">
    <location>
        <begin position="284"/>
        <end position="305"/>
    </location>
</feature>
<sequence>MTTTLTRPAYRESPYVRYVVSQSVSVLGDQVWYVALSWAAVQQSTPAVAGVIVSVSALPRLLLMLFGGPLVDRYGPRRLMIGSDLLRVVVSVAAAGVALWQPTIALLVVVALVFGAVDAVFLPAAGSMQPRLLRTDQLSSGAALRELTQRAALTLGAPLGGILVAVGGLPLASCVNAVTFAVSALAIASVRPRTDAATGTPERYLIALRAGFGYLARHRVLRTSMAVGFIGNLGFVGPMNVGLALLSSDRGWGSAGIGYLLAGFGIGAAASATLLLKVRIRDRIGLWIALAAAGEAAGITAMALAPNLAAAIAASALTGLSSGVFGVLGASLNQALTEDRFRGRVGSVNALASMGVTPLVMVVTGIAVSAYGLVPTFAGGGAIELLAAAICLSVRDLRRATLR</sequence>
<evidence type="ECO:0000256" key="5">
    <source>
        <dbReference type="ARBA" id="ARBA00023136"/>
    </source>
</evidence>
<dbReference type="InterPro" id="IPR011701">
    <property type="entry name" value="MFS"/>
</dbReference>
<dbReference type="SUPFAM" id="SSF103473">
    <property type="entry name" value="MFS general substrate transporter"/>
    <property type="match status" value="1"/>
</dbReference>